<keyword evidence="5" id="KW-0677">Repeat</keyword>
<dbReference type="Gene3D" id="2.160.10.10">
    <property type="entry name" value="Hexapeptide repeat proteins"/>
    <property type="match status" value="1"/>
</dbReference>
<evidence type="ECO:0000256" key="5">
    <source>
        <dbReference type="ARBA" id="ARBA00022737"/>
    </source>
</evidence>
<comment type="caution">
    <text evidence="9">The sequence shown here is derived from an EMBL/GenBank/DDBJ whole genome shotgun (WGS) entry which is preliminary data.</text>
</comment>
<keyword evidence="7 9" id="KW-0012">Acyltransferase</keyword>
<evidence type="ECO:0000313" key="10">
    <source>
        <dbReference type="Proteomes" id="UP000029223"/>
    </source>
</evidence>
<evidence type="ECO:0000256" key="2">
    <source>
        <dbReference type="ARBA" id="ARBA00013235"/>
    </source>
</evidence>
<dbReference type="PROSITE" id="PS00101">
    <property type="entry name" value="HEXAPEP_TRANSFERASES"/>
    <property type="match status" value="1"/>
</dbReference>
<dbReference type="EMBL" id="BBMS01000047">
    <property type="protein sequence ID" value="GAL28619.1"/>
    <property type="molecule type" value="Genomic_DNA"/>
</dbReference>
<dbReference type="PANTHER" id="PTHR43300:SF12">
    <property type="entry name" value="CHLORAMPHENICOL ACETYLTRANSFERASE"/>
    <property type="match status" value="1"/>
</dbReference>
<organism evidence="9 10">
    <name type="scientific">Vibrio variabilis</name>
    <dbReference type="NCBI Taxonomy" id="990271"/>
    <lineage>
        <taxon>Bacteria</taxon>
        <taxon>Pseudomonadati</taxon>
        <taxon>Pseudomonadota</taxon>
        <taxon>Gammaproteobacteria</taxon>
        <taxon>Vibrionales</taxon>
        <taxon>Vibrionaceae</taxon>
        <taxon>Vibrio</taxon>
    </lineage>
</organism>
<dbReference type="Pfam" id="PF00132">
    <property type="entry name" value="Hexapep"/>
    <property type="match status" value="1"/>
</dbReference>
<proteinExistence type="inferred from homology"/>
<comment type="catalytic activity">
    <reaction evidence="8">
        <text>chloramphenicol + acetyl-CoA = chloramphenicol 3-acetate + CoA</text>
        <dbReference type="Rhea" id="RHEA:18421"/>
        <dbReference type="ChEBI" id="CHEBI:16730"/>
        <dbReference type="ChEBI" id="CHEBI:17698"/>
        <dbReference type="ChEBI" id="CHEBI:57287"/>
        <dbReference type="ChEBI" id="CHEBI:57288"/>
        <dbReference type="EC" id="2.3.1.28"/>
    </reaction>
</comment>
<reference evidence="10" key="1">
    <citation type="submission" date="2014-09" db="EMBL/GenBank/DDBJ databases">
        <title>Vibrio variabilis JCM 19239. (C206) whole genome shotgun sequence.</title>
        <authorList>
            <person name="Sawabe T."/>
            <person name="Meirelles P."/>
            <person name="Nakanishi M."/>
            <person name="Sayaka M."/>
            <person name="Hattori M."/>
            <person name="Ohkuma M."/>
        </authorList>
    </citation>
    <scope>NUCLEOTIDE SEQUENCE [LARGE SCALE GENOMIC DNA]</scope>
    <source>
        <strain evidence="10">JCM 19239</strain>
    </source>
</reference>
<dbReference type="Proteomes" id="UP000029223">
    <property type="component" value="Unassembled WGS sequence"/>
</dbReference>
<evidence type="ECO:0000256" key="1">
    <source>
        <dbReference type="ARBA" id="ARBA00007274"/>
    </source>
</evidence>
<name>A0ABQ0JIM6_9VIBR</name>
<evidence type="ECO:0000313" key="9">
    <source>
        <dbReference type="EMBL" id="GAL28619.1"/>
    </source>
</evidence>
<dbReference type="GO" id="GO:0008811">
    <property type="term" value="F:chloramphenicol O-acetyltransferase activity"/>
    <property type="evidence" value="ECO:0007669"/>
    <property type="project" value="UniProtKB-EC"/>
</dbReference>
<dbReference type="EC" id="2.3.1.28" evidence="2"/>
<dbReference type="SUPFAM" id="SSF51161">
    <property type="entry name" value="Trimeric LpxA-like enzymes"/>
    <property type="match status" value="1"/>
</dbReference>
<evidence type="ECO:0000256" key="6">
    <source>
        <dbReference type="ARBA" id="ARBA00023251"/>
    </source>
</evidence>
<dbReference type="PANTHER" id="PTHR43300">
    <property type="entry name" value="ACETYLTRANSFERASE"/>
    <property type="match status" value="1"/>
</dbReference>
<evidence type="ECO:0000256" key="7">
    <source>
        <dbReference type="ARBA" id="ARBA00023315"/>
    </source>
</evidence>
<dbReference type="InterPro" id="IPR050179">
    <property type="entry name" value="Trans_hexapeptide_repeat"/>
</dbReference>
<dbReference type="InterPro" id="IPR018357">
    <property type="entry name" value="Hexapep_transf_CS"/>
</dbReference>
<dbReference type="InterPro" id="IPR001451">
    <property type="entry name" value="Hexapep"/>
</dbReference>
<protein>
    <recommendedName>
        <fullName evidence="3">Chloramphenicol acetyltransferase</fullName>
        <ecNumber evidence="2">2.3.1.28</ecNumber>
    </recommendedName>
</protein>
<comment type="similarity">
    <text evidence="1">Belongs to the transferase hexapeptide repeat family.</text>
</comment>
<sequence length="172" mass="19325">MNNKHWTRFELLHQTVKNKNIHIKGTHSYYSDAYDDGFESSVVRYLHGDEVTKDRQPRWAVDQLYIGDYVCIGAEAVILMGGNHTHRADWFSLYPFMDVIDEAYQSKGDTHIQDGAWIGMRAMIMPGITLGEGAVVAANSVVTKDVPHTGLLVVIQRSLSSIVSMIKPLSVF</sequence>
<keyword evidence="4 9" id="KW-0808">Transferase</keyword>
<evidence type="ECO:0000256" key="4">
    <source>
        <dbReference type="ARBA" id="ARBA00022679"/>
    </source>
</evidence>
<dbReference type="InterPro" id="IPR011004">
    <property type="entry name" value="Trimer_LpxA-like_sf"/>
</dbReference>
<evidence type="ECO:0000256" key="8">
    <source>
        <dbReference type="ARBA" id="ARBA00047633"/>
    </source>
</evidence>
<gene>
    <name evidence="9" type="ORF">JCM19239_2804</name>
</gene>
<evidence type="ECO:0000256" key="3">
    <source>
        <dbReference type="ARBA" id="ARBA00020291"/>
    </source>
</evidence>
<keyword evidence="6" id="KW-0046">Antibiotic resistance</keyword>
<keyword evidence="10" id="KW-1185">Reference proteome</keyword>
<accession>A0ABQ0JIM6</accession>